<dbReference type="HOGENOM" id="CLU_3155130_0_0_11"/>
<keyword evidence="2" id="KW-1185">Reference proteome</keyword>
<evidence type="ECO:0000313" key="2">
    <source>
        <dbReference type="Proteomes" id="UP000009224"/>
    </source>
</evidence>
<proteinExistence type="predicted"/>
<dbReference type="STRING" id="875328.JDM601_3747"/>
<gene>
    <name evidence="1" type="ordered locus">JDM601_3747</name>
</gene>
<protein>
    <submittedName>
        <fullName evidence="1">Uncharacterized protein</fullName>
    </submittedName>
</protein>
<dbReference type="KEGG" id="mjd:JDM601_3747"/>
<dbReference type="EMBL" id="CP002329">
    <property type="protein sequence ID" value="AEF37747.1"/>
    <property type="molecule type" value="Genomic_DNA"/>
</dbReference>
<evidence type="ECO:0000313" key="1">
    <source>
        <dbReference type="EMBL" id="AEF37747.1"/>
    </source>
</evidence>
<dbReference type="AlphaFoldDB" id="F5Z365"/>
<sequence>MATTVECHHAADERRLHAFWGAMNHCCRCHHPDVAEVDALAEFGSAAA</sequence>
<accession>F5Z365</accession>
<name>F5Z365_MYCSD</name>
<reference evidence="1 2" key="1">
    <citation type="journal article" date="2011" name="J. Bacteriol.">
        <title>Complete genome sequence of a novel clinical isolate, the nontuberculous Mycobacterium strain JDM601.</title>
        <authorList>
            <person name="Zhang Z.Y."/>
            <person name="Sun Z.Q."/>
            <person name="Wang Z.L."/>
            <person name="Wen Z.L."/>
            <person name="Sun Q.W."/>
            <person name="Zhu Z.Q."/>
            <person name="Song Y.Z."/>
            <person name="Zhao J.W."/>
            <person name="Wang H.H."/>
            <person name="Zhang S.L."/>
            <person name="Guo X.K."/>
        </authorList>
    </citation>
    <scope>NUCLEOTIDE SEQUENCE [LARGE SCALE GENOMIC DNA]</scope>
    <source>
        <strain evidence="1 2">JDM601</strain>
    </source>
</reference>
<dbReference type="Proteomes" id="UP000009224">
    <property type="component" value="Chromosome"/>
</dbReference>
<organism evidence="1 2">
    <name type="scientific">Mycolicibacter sinensis (strain JDM601)</name>
    <name type="common">Mycobacterium sinense</name>
    <dbReference type="NCBI Taxonomy" id="875328"/>
    <lineage>
        <taxon>Bacteria</taxon>
        <taxon>Bacillati</taxon>
        <taxon>Actinomycetota</taxon>
        <taxon>Actinomycetes</taxon>
        <taxon>Mycobacteriales</taxon>
        <taxon>Mycobacteriaceae</taxon>
        <taxon>Mycolicibacter</taxon>
    </lineage>
</organism>